<evidence type="ECO:0000313" key="9">
    <source>
        <dbReference type="Proteomes" id="UP001562354"/>
    </source>
</evidence>
<dbReference type="PANTHER" id="PTHR28280">
    <property type="entry name" value="SHUTTLING PRE-60S FACTOR ECM1"/>
    <property type="match status" value="1"/>
</dbReference>
<evidence type="ECO:0000256" key="3">
    <source>
        <dbReference type="ARBA" id="ARBA00022448"/>
    </source>
</evidence>
<dbReference type="Pfam" id="PF09135">
    <property type="entry name" value="Alb1"/>
    <property type="match status" value="1"/>
</dbReference>
<evidence type="ECO:0000256" key="7">
    <source>
        <dbReference type="SAM" id="MobiDB-lite"/>
    </source>
</evidence>
<evidence type="ECO:0000256" key="2">
    <source>
        <dbReference type="ARBA" id="ARBA00004496"/>
    </source>
</evidence>
<dbReference type="RefSeq" id="XP_069198614.1">
    <property type="nucleotide sequence ID" value="XM_069342106.1"/>
</dbReference>
<feature type="compositionally biased region" description="Acidic residues" evidence="7">
    <location>
        <begin position="135"/>
        <end position="147"/>
    </location>
</feature>
<dbReference type="GeneID" id="95976447"/>
<feature type="compositionally biased region" description="Polar residues" evidence="7">
    <location>
        <begin position="154"/>
        <end position="179"/>
    </location>
</feature>
<dbReference type="Proteomes" id="UP001562354">
    <property type="component" value="Unassembled WGS sequence"/>
</dbReference>
<keyword evidence="6" id="KW-0539">Nucleus</keyword>
<evidence type="ECO:0000313" key="8">
    <source>
        <dbReference type="EMBL" id="KAL1302338.1"/>
    </source>
</evidence>
<evidence type="ECO:0000256" key="1">
    <source>
        <dbReference type="ARBA" id="ARBA00004123"/>
    </source>
</evidence>
<gene>
    <name evidence="8" type="ORF">AAFC00_002745</name>
</gene>
<evidence type="ECO:0000256" key="5">
    <source>
        <dbReference type="ARBA" id="ARBA00022517"/>
    </source>
</evidence>
<dbReference type="EMBL" id="JBFMKM010000012">
    <property type="protein sequence ID" value="KAL1302338.1"/>
    <property type="molecule type" value="Genomic_DNA"/>
</dbReference>
<feature type="compositionally biased region" description="Basic residues" evidence="7">
    <location>
        <begin position="59"/>
        <end position="72"/>
    </location>
</feature>
<name>A0ABR3P837_9PEZI</name>
<dbReference type="PANTHER" id="PTHR28280:SF1">
    <property type="entry name" value="SHUTTLING PRE-60S FACTOR ECM1"/>
    <property type="match status" value="1"/>
</dbReference>
<dbReference type="InterPro" id="IPR053278">
    <property type="entry name" value="Pre-60S_factor_ECM1"/>
</dbReference>
<feature type="region of interest" description="Disordered" evidence="7">
    <location>
        <begin position="45"/>
        <end position="72"/>
    </location>
</feature>
<protein>
    <recommendedName>
        <fullName evidence="10">Ribosome biogenesis protein Alb1</fullName>
    </recommendedName>
</protein>
<keyword evidence="5" id="KW-0690">Ribosome biogenesis</keyword>
<evidence type="ECO:0000256" key="6">
    <source>
        <dbReference type="ARBA" id="ARBA00023242"/>
    </source>
</evidence>
<comment type="subcellular location">
    <subcellularLocation>
        <location evidence="2">Cytoplasm</location>
    </subcellularLocation>
    <subcellularLocation>
        <location evidence="1">Nucleus</location>
    </subcellularLocation>
</comment>
<proteinExistence type="predicted"/>
<organism evidence="8 9">
    <name type="scientific">Neodothiora populina</name>
    <dbReference type="NCBI Taxonomy" id="2781224"/>
    <lineage>
        <taxon>Eukaryota</taxon>
        <taxon>Fungi</taxon>
        <taxon>Dikarya</taxon>
        <taxon>Ascomycota</taxon>
        <taxon>Pezizomycotina</taxon>
        <taxon>Dothideomycetes</taxon>
        <taxon>Dothideomycetidae</taxon>
        <taxon>Dothideales</taxon>
        <taxon>Dothioraceae</taxon>
        <taxon>Neodothiora</taxon>
    </lineage>
</organism>
<reference evidence="8 9" key="1">
    <citation type="submission" date="2024-07" db="EMBL/GenBank/DDBJ databases">
        <title>Draft sequence of the Neodothiora populina.</title>
        <authorList>
            <person name="Drown D.D."/>
            <person name="Schuette U.S."/>
            <person name="Buechlein A.B."/>
            <person name="Rusch D.R."/>
            <person name="Winton L.W."/>
            <person name="Adams G.A."/>
        </authorList>
    </citation>
    <scope>NUCLEOTIDE SEQUENCE [LARGE SCALE GENOMIC DNA]</scope>
    <source>
        <strain evidence="8 9">CPC 39397</strain>
    </source>
</reference>
<keyword evidence="9" id="KW-1185">Reference proteome</keyword>
<evidence type="ECO:0008006" key="10">
    <source>
        <dbReference type="Google" id="ProtNLM"/>
    </source>
</evidence>
<dbReference type="InterPro" id="IPR022784">
    <property type="entry name" value="Ribosome_bgen_Alb1"/>
</dbReference>
<comment type="caution">
    <text evidence="8">The sequence shown here is derived from an EMBL/GenBank/DDBJ whole genome shotgun (WGS) entry which is preliminary data.</text>
</comment>
<accession>A0ABR3P837</accession>
<evidence type="ECO:0000256" key="4">
    <source>
        <dbReference type="ARBA" id="ARBA00022490"/>
    </source>
</evidence>
<feature type="region of interest" description="Disordered" evidence="7">
    <location>
        <begin position="117"/>
        <end position="193"/>
    </location>
</feature>
<sequence>MGKFAKAKKAGQISSHSRAARRAASPSLDVDKSITSLKAPVDAVDYNPKSSGVHDGGISKKKNTKHMTRAQRLRHEKGLNRADQVIDILEQKRMKSGAREKRTKDRAGDWEELNKKYANGVPSKGNLFQAIQEQDAQEDDLSDDDGPSELKAVNKQTISAQNVSSFEQAPEVPTTTSAPDVSKVEDEDIDEVL</sequence>
<keyword evidence="4" id="KW-0963">Cytoplasm</keyword>
<feature type="compositionally biased region" description="Low complexity" evidence="7">
    <location>
        <begin position="14"/>
        <end position="25"/>
    </location>
</feature>
<feature type="region of interest" description="Disordered" evidence="7">
    <location>
        <begin position="1"/>
        <end position="29"/>
    </location>
</feature>
<keyword evidence="3" id="KW-0813">Transport</keyword>